<evidence type="ECO:0000259" key="1">
    <source>
        <dbReference type="Pfam" id="PF17929"/>
    </source>
</evidence>
<reference evidence="2 3" key="1">
    <citation type="submission" date="2020-01" db="EMBL/GenBank/DDBJ databases">
        <title>Insect and environment-associated Actinomycetes.</title>
        <authorList>
            <person name="Currrie C."/>
            <person name="Chevrette M."/>
            <person name="Carlson C."/>
            <person name="Stubbendieck R."/>
            <person name="Wendt-Pienkowski E."/>
        </authorList>
    </citation>
    <scope>NUCLEOTIDE SEQUENCE [LARGE SCALE GENOMIC DNA]</scope>
    <source>
        <strain evidence="2 3">SID7739</strain>
    </source>
</reference>
<evidence type="ECO:0000313" key="2">
    <source>
        <dbReference type="EMBL" id="NEC34699.1"/>
    </source>
</evidence>
<proteinExistence type="predicted"/>
<accession>A0A6G3TD79</accession>
<feature type="domain" description="Tetracyclin repressor-like C-terminal" evidence="1">
    <location>
        <begin position="2"/>
        <end position="50"/>
    </location>
</feature>
<dbReference type="AlphaFoldDB" id="A0A6G3TD79"/>
<gene>
    <name evidence="2" type="ORF">G3I66_16210</name>
</gene>
<name>A0A6G3TD79_9ACTN</name>
<dbReference type="EMBL" id="JAAGMQ010000458">
    <property type="protein sequence ID" value="NEC34699.1"/>
    <property type="molecule type" value="Genomic_DNA"/>
</dbReference>
<dbReference type="InterPro" id="IPR041483">
    <property type="entry name" value="TetR_C_34"/>
</dbReference>
<evidence type="ECO:0000313" key="3">
    <source>
        <dbReference type="Proteomes" id="UP000475666"/>
    </source>
</evidence>
<dbReference type="Proteomes" id="UP000475666">
    <property type="component" value="Unassembled WGS sequence"/>
</dbReference>
<organism evidence="2 3">
    <name type="scientific">Streptomyces rubrogriseus</name>
    <dbReference type="NCBI Taxonomy" id="194673"/>
    <lineage>
        <taxon>Bacteria</taxon>
        <taxon>Bacillati</taxon>
        <taxon>Actinomycetota</taxon>
        <taxon>Actinomycetes</taxon>
        <taxon>Kitasatosporales</taxon>
        <taxon>Streptomycetaceae</taxon>
        <taxon>Streptomyces</taxon>
        <taxon>Streptomyces violaceoruber group</taxon>
    </lineage>
</organism>
<sequence length="75" mass="8142">MQVVLVIGAVWTHALPSSAMLAAHKSTSLAVLRKRFVATLEDMLATLIVGPSSRPARLRRLGVQDRHGRCPGRRG</sequence>
<comment type="caution">
    <text evidence="2">The sequence shown here is derived from an EMBL/GenBank/DDBJ whole genome shotgun (WGS) entry which is preliminary data.</text>
</comment>
<dbReference type="Pfam" id="PF17929">
    <property type="entry name" value="TetR_C_34"/>
    <property type="match status" value="1"/>
</dbReference>
<protein>
    <recommendedName>
        <fullName evidence="1">Tetracyclin repressor-like C-terminal domain-containing protein</fullName>
    </recommendedName>
</protein>